<evidence type="ECO:0000313" key="2">
    <source>
        <dbReference type="Proteomes" id="UP000715781"/>
    </source>
</evidence>
<reference evidence="1" key="2">
    <citation type="journal article" date="2022" name="Microbiol. Resour. Announc.">
        <title>Metagenome Sequencing to Explore Phylogenomics of Terrestrial Cyanobacteria.</title>
        <authorList>
            <person name="Ward R.D."/>
            <person name="Stajich J.E."/>
            <person name="Johansen J.R."/>
            <person name="Huntemann M."/>
            <person name="Clum A."/>
            <person name="Foster B."/>
            <person name="Foster B."/>
            <person name="Roux S."/>
            <person name="Palaniappan K."/>
            <person name="Varghese N."/>
            <person name="Mukherjee S."/>
            <person name="Reddy T.B.K."/>
            <person name="Daum C."/>
            <person name="Copeland A."/>
            <person name="Chen I.A."/>
            <person name="Ivanova N.N."/>
            <person name="Kyrpides N.C."/>
            <person name="Shapiro N."/>
            <person name="Eloe-Fadrosh E.A."/>
            <person name="Pietrasiak N."/>
        </authorList>
    </citation>
    <scope>NUCLEOTIDE SEQUENCE</scope>
    <source>
        <strain evidence="1">JT2-VF2</strain>
    </source>
</reference>
<gene>
    <name evidence="1" type="ORF">KME32_10035</name>
</gene>
<dbReference type="AlphaFoldDB" id="A0A951PX96"/>
<organism evidence="1 2">
    <name type="scientific">Mojavia pulchra JT2-VF2</name>
    <dbReference type="NCBI Taxonomy" id="287848"/>
    <lineage>
        <taxon>Bacteria</taxon>
        <taxon>Bacillati</taxon>
        <taxon>Cyanobacteriota</taxon>
        <taxon>Cyanophyceae</taxon>
        <taxon>Nostocales</taxon>
        <taxon>Nostocaceae</taxon>
    </lineage>
</organism>
<name>A0A951PX96_9NOST</name>
<comment type="caution">
    <text evidence="1">The sequence shown here is derived from an EMBL/GenBank/DDBJ whole genome shotgun (WGS) entry which is preliminary data.</text>
</comment>
<accession>A0A951PX96</accession>
<dbReference type="Proteomes" id="UP000715781">
    <property type="component" value="Unassembled WGS sequence"/>
</dbReference>
<protein>
    <recommendedName>
        <fullName evidence="3">DUF2281 domain-containing protein</fullName>
    </recommendedName>
</protein>
<proteinExistence type="predicted"/>
<reference evidence="1" key="1">
    <citation type="submission" date="2021-05" db="EMBL/GenBank/DDBJ databases">
        <authorList>
            <person name="Pietrasiak N."/>
            <person name="Ward R."/>
            <person name="Stajich J.E."/>
            <person name="Kurbessoian T."/>
        </authorList>
    </citation>
    <scope>NUCLEOTIDE SEQUENCE</scope>
    <source>
        <strain evidence="1">JT2-VF2</strain>
    </source>
</reference>
<dbReference type="EMBL" id="JAHHHN010000004">
    <property type="protein sequence ID" value="MBW4561476.1"/>
    <property type="molecule type" value="Genomic_DNA"/>
</dbReference>
<sequence length="86" mass="9945">MLTLEMAIQKIQQLPPEQQKKVIEFVEFLEFQADRQQQDKQPETPAVLETAETSFTAATKEFIGCLDSNLEDLSHNPRYLEEFGRS</sequence>
<evidence type="ECO:0008006" key="3">
    <source>
        <dbReference type="Google" id="ProtNLM"/>
    </source>
</evidence>
<evidence type="ECO:0000313" key="1">
    <source>
        <dbReference type="EMBL" id="MBW4561476.1"/>
    </source>
</evidence>